<dbReference type="GO" id="GO:0008137">
    <property type="term" value="F:NADH dehydrogenase (ubiquinone) activity"/>
    <property type="evidence" value="ECO:0007669"/>
    <property type="project" value="InterPro"/>
</dbReference>
<dbReference type="RefSeq" id="WP_090137228.1">
    <property type="nucleotide sequence ID" value="NZ_FMBC01000037.1"/>
</dbReference>
<dbReference type="NCBIfam" id="NF005086">
    <property type="entry name" value="PRK06521.1"/>
    <property type="match status" value="1"/>
</dbReference>
<dbReference type="InterPro" id="IPR052175">
    <property type="entry name" value="ComplexI-like_HydComp"/>
</dbReference>
<evidence type="ECO:0000256" key="6">
    <source>
        <dbReference type="ARBA" id="ARBA00023136"/>
    </source>
</evidence>
<feature type="transmembrane region" description="Helical" evidence="8">
    <location>
        <begin position="472"/>
        <end position="496"/>
    </location>
</feature>
<evidence type="ECO:0000256" key="7">
    <source>
        <dbReference type="RuleBase" id="RU000320"/>
    </source>
</evidence>
<feature type="transmembrane region" description="Helical" evidence="8">
    <location>
        <begin position="31"/>
        <end position="54"/>
    </location>
</feature>
<dbReference type="GO" id="GO:0042773">
    <property type="term" value="P:ATP synthesis coupled electron transport"/>
    <property type="evidence" value="ECO:0007669"/>
    <property type="project" value="InterPro"/>
</dbReference>
<reference evidence="11" key="1">
    <citation type="submission" date="2016-08" db="EMBL/GenBank/DDBJ databases">
        <authorList>
            <person name="Varghese N."/>
            <person name="Submissions Spin"/>
        </authorList>
    </citation>
    <scope>NUCLEOTIDE SEQUENCE [LARGE SCALE GENOMIC DNA]</scope>
    <source>
        <strain evidence="11">REICA_142</strain>
    </source>
</reference>
<keyword evidence="3 7" id="KW-0812">Transmembrane</keyword>
<name>A0A1C4FIZ2_9ENTR</name>
<dbReference type="Proteomes" id="UP000198515">
    <property type="component" value="Unassembled WGS sequence"/>
</dbReference>
<accession>A0A1C4FIZ2</accession>
<evidence type="ECO:0000256" key="3">
    <source>
        <dbReference type="ARBA" id="ARBA00022692"/>
    </source>
</evidence>
<feature type="transmembrane region" description="Helical" evidence="8">
    <location>
        <begin position="349"/>
        <end position="366"/>
    </location>
</feature>
<evidence type="ECO:0000256" key="2">
    <source>
        <dbReference type="ARBA" id="ARBA00022475"/>
    </source>
</evidence>
<evidence type="ECO:0000256" key="8">
    <source>
        <dbReference type="SAM" id="Phobius"/>
    </source>
</evidence>
<keyword evidence="5" id="KW-0560">Oxidoreductase</keyword>
<feature type="domain" description="NADH:quinone oxidoreductase/Mrp antiporter transmembrane" evidence="9">
    <location>
        <begin position="136"/>
        <end position="418"/>
    </location>
</feature>
<dbReference type="InterPro" id="IPR003918">
    <property type="entry name" value="NADH_UbQ_OxRdtase"/>
</dbReference>
<organism evidence="10 11">
    <name type="scientific">Kosakonia oryziphila</name>
    <dbReference type="NCBI Taxonomy" id="1005667"/>
    <lineage>
        <taxon>Bacteria</taxon>
        <taxon>Pseudomonadati</taxon>
        <taxon>Pseudomonadota</taxon>
        <taxon>Gammaproteobacteria</taxon>
        <taxon>Enterobacterales</taxon>
        <taxon>Enterobacteriaceae</taxon>
        <taxon>Kosakonia</taxon>
    </lineage>
</organism>
<feature type="transmembrane region" description="Helical" evidence="8">
    <location>
        <begin position="206"/>
        <end position="231"/>
    </location>
</feature>
<feature type="transmembrane region" description="Helical" evidence="8">
    <location>
        <begin position="243"/>
        <end position="261"/>
    </location>
</feature>
<evidence type="ECO:0000313" key="10">
    <source>
        <dbReference type="EMBL" id="SCC55968.1"/>
    </source>
</evidence>
<dbReference type="GO" id="GO:0016829">
    <property type="term" value="F:lyase activity"/>
    <property type="evidence" value="ECO:0007669"/>
    <property type="project" value="UniProtKB-KW"/>
</dbReference>
<proteinExistence type="predicted"/>
<dbReference type="GO" id="GO:0005886">
    <property type="term" value="C:plasma membrane"/>
    <property type="evidence" value="ECO:0007669"/>
    <property type="project" value="UniProtKB-SubCell"/>
</dbReference>
<keyword evidence="10" id="KW-0456">Lyase</keyword>
<comment type="subcellular location">
    <subcellularLocation>
        <location evidence="1">Cell membrane</location>
        <topology evidence="1">Multi-pass membrane protein</topology>
    </subcellularLocation>
    <subcellularLocation>
        <location evidence="7">Membrane</location>
        <topology evidence="7">Multi-pass membrane protein</topology>
    </subcellularLocation>
</comment>
<feature type="transmembrane region" description="Helical" evidence="8">
    <location>
        <begin position="80"/>
        <end position="100"/>
    </location>
</feature>
<dbReference type="InterPro" id="IPR001750">
    <property type="entry name" value="ND/Mrp_TM"/>
</dbReference>
<dbReference type="PRINTS" id="PR01437">
    <property type="entry name" value="NUOXDRDTASE4"/>
</dbReference>
<feature type="transmembrane region" description="Helical" evidence="8">
    <location>
        <begin position="165"/>
        <end position="186"/>
    </location>
</feature>
<keyword evidence="11" id="KW-1185">Reference proteome</keyword>
<dbReference type="PANTHER" id="PTHR42682:SF3">
    <property type="entry name" value="FORMATE HYDROGENLYASE SUBUNIT 3-RELATED"/>
    <property type="match status" value="1"/>
</dbReference>
<protein>
    <submittedName>
        <fullName evidence="10">Formate hydrogenlyase subunit 3/Multisubunit Na+/H+ antiporter, MnhD subunit</fullName>
    </submittedName>
</protein>
<feature type="transmembrane region" description="Helical" evidence="8">
    <location>
        <begin position="6"/>
        <end position="24"/>
    </location>
</feature>
<dbReference type="GO" id="GO:0016491">
    <property type="term" value="F:oxidoreductase activity"/>
    <property type="evidence" value="ECO:0007669"/>
    <property type="project" value="UniProtKB-KW"/>
</dbReference>
<keyword evidence="4 8" id="KW-1133">Transmembrane helix</keyword>
<feature type="transmembrane region" description="Helical" evidence="8">
    <location>
        <begin position="534"/>
        <end position="552"/>
    </location>
</feature>
<feature type="transmembrane region" description="Helical" evidence="8">
    <location>
        <begin position="112"/>
        <end position="129"/>
    </location>
</feature>
<evidence type="ECO:0000259" key="9">
    <source>
        <dbReference type="Pfam" id="PF00361"/>
    </source>
</evidence>
<feature type="transmembrane region" description="Helical" evidence="8">
    <location>
        <begin position="653"/>
        <end position="672"/>
    </location>
</feature>
<gene>
    <name evidence="10" type="ORF">GA0061070_103735</name>
</gene>
<feature type="transmembrane region" description="Helical" evidence="8">
    <location>
        <begin position="387"/>
        <end position="411"/>
    </location>
</feature>
<evidence type="ECO:0000313" key="11">
    <source>
        <dbReference type="Proteomes" id="UP000198515"/>
    </source>
</evidence>
<evidence type="ECO:0000256" key="1">
    <source>
        <dbReference type="ARBA" id="ARBA00004651"/>
    </source>
</evidence>
<dbReference type="AlphaFoldDB" id="A0A1C4FIZ2"/>
<sequence length="673" mass="72536">MDALQLLMWSIVLYVAGGVASLLLSRQQILAINVAGISAMLGGLFGIASALVALGSGDTLTWQATGPFDFAHFMVRLDSLSAFMLLVISLLVTLCGLYSLAYVREYLGKGPGAMGFFMNLFIASMVGLVVMDNAFWFIVLFEMMSLASWFLVITDQDDESIRAGMLYFFIAHAGSVLIMVAFFLMWRQSGSLDFASFRTLSLSPGTASAVFLLAFFGFGAKAGMLPLHSWLPRAHPAAPSHASALMSGVMVKIGIFGIIKVGIDLLGHSGIPLWWGVVVLAFGAVSSVLGVLYALAEHDIKRLLAWHTVENIGIILMGVGVGMAGIALHQPVIAAVGLLGALFHLLNHALFKGLLFLGAGAIIYRLHSRDMEKMGALAKRMPWTAGAFLVGCLAISAMPPLNGFISEWYTYQSLFSLTRIDAIIPRLAGPVAIVMLAITGALAAMCFVKVYGISFCGNPRSEKADQAREVPWPMIAAMLVLALLCVVCGVGASVIAPHLLQVALSLTATTSLVVTQGATLVPGDAQQAMLTPSTLFLLLIALPLLPGMLWYINRQTRGTYRRSGDAWACGYVWEKGMAPSAGSFTQPLRVMFGPLYRLRKQLDPTTPLQQSLGGITQIASRTEPFWDDKIIRPLVSMTQRIARLVQYLQSGDFRLYCLYVIAALVILLLTIAL</sequence>
<evidence type="ECO:0000256" key="4">
    <source>
        <dbReference type="ARBA" id="ARBA00022989"/>
    </source>
</evidence>
<dbReference type="Pfam" id="PF00361">
    <property type="entry name" value="Proton_antipo_M"/>
    <property type="match status" value="1"/>
</dbReference>
<feature type="transmembrane region" description="Helical" evidence="8">
    <location>
        <begin position="431"/>
        <end position="451"/>
    </location>
</feature>
<keyword evidence="2" id="KW-1003">Cell membrane</keyword>
<keyword evidence="6 8" id="KW-0472">Membrane</keyword>
<dbReference type="OrthoDB" id="9768329at2"/>
<dbReference type="EMBL" id="FMBC01000037">
    <property type="protein sequence ID" value="SCC55968.1"/>
    <property type="molecule type" value="Genomic_DNA"/>
</dbReference>
<dbReference type="PANTHER" id="PTHR42682">
    <property type="entry name" value="HYDROGENASE-4 COMPONENT F"/>
    <property type="match status" value="1"/>
</dbReference>
<feature type="transmembrane region" description="Helical" evidence="8">
    <location>
        <begin position="135"/>
        <end position="153"/>
    </location>
</feature>
<evidence type="ECO:0000256" key="5">
    <source>
        <dbReference type="ARBA" id="ARBA00023002"/>
    </source>
</evidence>
<feature type="transmembrane region" description="Helical" evidence="8">
    <location>
        <begin position="273"/>
        <end position="295"/>
    </location>
</feature>